<organism evidence="5 6">
    <name type="scientific">Paenibacillus terrae (strain HPL-003)</name>
    <dbReference type="NCBI Taxonomy" id="985665"/>
    <lineage>
        <taxon>Bacteria</taxon>
        <taxon>Bacillati</taxon>
        <taxon>Bacillota</taxon>
        <taxon>Bacilli</taxon>
        <taxon>Bacillales</taxon>
        <taxon>Paenibacillaceae</taxon>
        <taxon>Paenibacillus</taxon>
    </lineage>
</organism>
<dbReference type="HOGENOM" id="CLU_000604_1_22_9"/>
<dbReference type="GO" id="GO:0016887">
    <property type="term" value="F:ATP hydrolysis activity"/>
    <property type="evidence" value="ECO:0007669"/>
    <property type="project" value="InterPro"/>
</dbReference>
<dbReference type="PANTHER" id="PTHR42788">
    <property type="entry name" value="TAURINE IMPORT ATP-BINDING PROTEIN-RELATED"/>
    <property type="match status" value="1"/>
</dbReference>
<evidence type="ECO:0000313" key="5">
    <source>
        <dbReference type="EMBL" id="AET61975.1"/>
    </source>
</evidence>
<accession>G7VR76</accession>
<dbReference type="SUPFAM" id="SSF52540">
    <property type="entry name" value="P-loop containing nucleoside triphosphate hydrolases"/>
    <property type="match status" value="1"/>
</dbReference>
<protein>
    <submittedName>
        <fullName evidence="5">ABC transporter related protein</fullName>
    </submittedName>
</protein>
<dbReference type="EMBL" id="CP003107">
    <property type="protein sequence ID" value="AET61975.1"/>
    <property type="molecule type" value="Genomic_DNA"/>
</dbReference>
<sequence length="266" mass="30128">MKQTPTIKISCKNLNKIYRSKKTEILALQDINIDIADNEFISVVGPSGCGKSTLLRIFAGLDEATSGDILLDNRVMTGPGADRGMVFQAYTLFPWLTVEKNIRFGLKLKKMPKPEADQIVEKYLSLVGLTDFRNRLPKELSGGMKQRVAIARALANNPEVLLMDEPFGALDPDTKGNMQLQLRELWEKEKHTVIFITHDIEEAVFLSQRVYVMSSRPGRVIADIPIDLPQERDLELKDTQEFIQIRKKIHSLLHSRDFGNNLHATN</sequence>
<feature type="domain" description="ABC transporter" evidence="4">
    <location>
        <begin position="9"/>
        <end position="240"/>
    </location>
</feature>
<dbReference type="AlphaFoldDB" id="G7VR76"/>
<dbReference type="CDD" id="cd03293">
    <property type="entry name" value="ABC_NrtD_SsuB_transporters"/>
    <property type="match status" value="1"/>
</dbReference>
<dbReference type="Pfam" id="PF00005">
    <property type="entry name" value="ABC_tran"/>
    <property type="match status" value="1"/>
</dbReference>
<evidence type="ECO:0000259" key="4">
    <source>
        <dbReference type="PROSITE" id="PS50893"/>
    </source>
</evidence>
<dbReference type="Proteomes" id="UP000005876">
    <property type="component" value="Chromosome"/>
</dbReference>
<gene>
    <name evidence="5" type="ordered locus">HPL003_26305</name>
</gene>
<dbReference type="PANTHER" id="PTHR42788:SF13">
    <property type="entry name" value="ALIPHATIC SULFONATES IMPORT ATP-BINDING PROTEIN SSUB"/>
    <property type="match status" value="1"/>
</dbReference>
<reference evidence="6" key="1">
    <citation type="submission" date="2011-11" db="EMBL/GenBank/DDBJ databases">
        <title>Complete sequence of Paenibacillus terrae HPL-003.</title>
        <authorList>
            <person name="Shin S.H."/>
            <person name="Kim S."/>
            <person name="Kim J.Y."/>
        </authorList>
    </citation>
    <scope>NUCLEOTIDE SEQUENCE [LARGE SCALE GENOMIC DNA]</scope>
    <source>
        <strain evidence="6">HPL-003</strain>
    </source>
</reference>
<dbReference type="PROSITE" id="PS00211">
    <property type="entry name" value="ABC_TRANSPORTER_1"/>
    <property type="match status" value="1"/>
</dbReference>
<dbReference type="InterPro" id="IPR003439">
    <property type="entry name" value="ABC_transporter-like_ATP-bd"/>
</dbReference>
<proteinExistence type="predicted"/>
<dbReference type="GO" id="GO:0005524">
    <property type="term" value="F:ATP binding"/>
    <property type="evidence" value="ECO:0007669"/>
    <property type="project" value="UniProtKB-KW"/>
</dbReference>
<dbReference type="RefSeq" id="WP_014282655.1">
    <property type="nucleotide sequence ID" value="NC_016641.1"/>
</dbReference>
<reference key="2">
    <citation type="submission" date="2011-11" db="EMBL/GenBank/DDBJ databases">
        <authorList>
            <person name="Shin S.H."/>
            <person name="Kim S."/>
            <person name="Kim J.Y."/>
        </authorList>
    </citation>
    <scope>NUCLEOTIDE SEQUENCE</scope>
    <source>
        <strain>HPL-003</strain>
    </source>
</reference>
<reference evidence="5 6" key="3">
    <citation type="journal article" date="2012" name="J. Bacteriol.">
        <title>Genome Sequence of Paenibacillus terrae HPL-003, a Xylanase-Producing Bacterium Isolated from Soil Found in Forest Residue.</title>
        <authorList>
            <person name="Shin S.H."/>
            <person name="Kim S."/>
            <person name="Kim J.Y."/>
            <person name="Song H.Y."/>
            <person name="Cho S.J."/>
            <person name="Kim D.R."/>
            <person name="Lee K.I."/>
            <person name="Lim H.K."/>
            <person name="Park N.J."/>
            <person name="Hwang I.T."/>
            <person name="Yang K.S."/>
        </authorList>
    </citation>
    <scope>NUCLEOTIDE SEQUENCE [LARGE SCALE GENOMIC DNA]</scope>
    <source>
        <strain evidence="5 6">HPL-003</strain>
    </source>
</reference>
<keyword evidence="3" id="KW-0067">ATP-binding</keyword>
<evidence type="ECO:0000256" key="2">
    <source>
        <dbReference type="ARBA" id="ARBA00022741"/>
    </source>
</evidence>
<dbReference type="InterPro" id="IPR003593">
    <property type="entry name" value="AAA+_ATPase"/>
</dbReference>
<name>G7VR76_PAETH</name>
<evidence type="ECO:0000313" key="6">
    <source>
        <dbReference type="Proteomes" id="UP000005876"/>
    </source>
</evidence>
<dbReference type="KEGG" id="pta:HPL003_26305"/>
<dbReference type="InterPro" id="IPR050166">
    <property type="entry name" value="ABC_transporter_ATP-bind"/>
</dbReference>
<evidence type="ECO:0000256" key="1">
    <source>
        <dbReference type="ARBA" id="ARBA00022448"/>
    </source>
</evidence>
<dbReference type="eggNOG" id="COG1116">
    <property type="taxonomic scope" value="Bacteria"/>
</dbReference>
<dbReference type="PROSITE" id="PS50893">
    <property type="entry name" value="ABC_TRANSPORTER_2"/>
    <property type="match status" value="1"/>
</dbReference>
<dbReference type="STRING" id="985665.HPL003_26305"/>
<dbReference type="SMART" id="SM00382">
    <property type="entry name" value="AAA"/>
    <property type="match status" value="1"/>
</dbReference>
<keyword evidence="1" id="KW-0813">Transport</keyword>
<keyword evidence="2" id="KW-0547">Nucleotide-binding</keyword>
<dbReference type="InterPro" id="IPR017871">
    <property type="entry name" value="ABC_transporter-like_CS"/>
</dbReference>
<dbReference type="InterPro" id="IPR027417">
    <property type="entry name" value="P-loop_NTPase"/>
</dbReference>
<evidence type="ECO:0000256" key="3">
    <source>
        <dbReference type="ARBA" id="ARBA00022840"/>
    </source>
</evidence>
<dbReference type="OrthoDB" id="18967at2"/>
<dbReference type="Gene3D" id="3.40.50.300">
    <property type="entry name" value="P-loop containing nucleotide triphosphate hydrolases"/>
    <property type="match status" value="1"/>
</dbReference>